<reference evidence="1 2" key="2">
    <citation type="submission" date="2017-10" db="EMBL/GenBank/DDBJ databases">
        <title>Genome analyses suggest a sexual origin of heterokaryosis in a supposedly ancient asexual fungus.</title>
        <authorList>
            <person name="Corradi N."/>
            <person name="Sedzielewska K."/>
            <person name="Noel J."/>
            <person name="Charron P."/>
            <person name="Farinelli L."/>
            <person name="Marton T."/>
            <person name="Kruger M."/>
            <person name="Pelin A."/>
            <person name="Brachmann A."/>
            <person name="Corradi N."/>
        </authorList>
    </citation>
    <scope>NUCLEOTIDE SEQUENCE [LARGE SCALE GENOMIC DNA]</scope>
    <source>
        <strain evidence="1 2">A1</strain>
    </source>
</reference>
<dbReference type="EMBL" id="LLXH01001923">
    <property type="protein sequence ID" value="PKC57102.1"/>
    <property type="molecule type" value="Genomic_DNA"/>
</dbReference>
<proteinExistence type="predicted"/>
<dbReference type="AlphaFoldDB" id="A0A2N0R1B8"/>
<gene>
    <name evidence="1" type="ORF">RhiirA1_401655</name>
</gene>
<dbReference type="Proteomes" id="UP000232688">
    <property type="component" value="Unassembled WGS sequence"/>
</dbReference>
<evidence type="ECO:0000313" key="1">
    <source>
        <dbReference type="EMBL" id="PKC57102.1"/>
    </source>
</evidence>
<organism evidence="1 2">
    <name type="scientific">Rhizophagus irregularis</name>
    <dbReference type="NCBI Taxonomy" id="588596"/>
    <lineage>
        <taxon>Eukaryota</taxon>
        <taxon>Fungi</taxon>
        <taxon>Fungi incertae sedis</taxon>
        <taxon>Mucoromycota</taxon>
        <taxon>Glomeromycotina</taxon>
        <taxon>Glomeromycetes</taxon>
        <taxon>Glomerales</taxon>
        <taxon>Glomeraceae</taxon>
        <taxon>Rhizophagus</taxon>
    </lineage>
</organism>
<sequence length="123" mass="13942">MLGSPKYNEKAEEHIRVKKAMHPKDGTIFDFMIRPPNDKSEIAESPLLIVLEPEMGRCPNINNVTTDAELELVEGLLQEANIEGYSLSYPSENFPDRFPLSRLSPSHCPICDREHDSDNAYII</sequence>
<comment type="caution">
    <text evidence="1">The sequence shown here is derived from an EMBL/GenBank/DDBJ whole genome shotgun (WGS) entry which is preliminary data.</text>
</comment>
<protein>
    <submittedName>
        <fullName evidence="1">Uncharacterized protein</fullName>
    </submittedName>
</protein>
<reference evidence="1 2" key="1">
    <citation type="submission" date="2017-10" db="EMBL/GenBank/DDBJ databases">
        <title>Extensive intraspecific genome diversity in a model arbuscular mycorrhizal fungus.</title>
        <authorList>
            <person name="Chen E.C.H."/>
            <person name="Morin E."/>
            <person name="Baudet D."/>
            <person name="Noel J."/>
            <person name="Ndikumana S."/>
            <person name="Charron P."/>
            <person name="St-Onge C."/>
            <person name="Giorgi J."/>
            <person name="Grigoriev I.V."/>
            <person name="Roux C."/>
            <person name="Martin F.M."/>
            <person name="Corradi N."/>
        </authorList>
    </citation>
    <scope>NUCLEOTIDE SEQUENCE [LARGE SCALE GENOMIC DNA]</scope>
    <source>
        <strain evidence="1 2">A1</strain>
    </source>
</reference>
<accession>A0A2N0R1B8</accession>
<name>A0A2N0R1B8_9GLOM</name>
<dbReference type="VEuPathDB" id="FungiDB:RhiirA1_401655"/>
<evidence type="ECO:0000313" key="2">
    <source>
        <dbReference type="Proteomes" id="UP000232688"/>
    </source>
</evidence>